<dbReference type="InterPro" id="IPR001466">
    <property type="entry name" value="Beta-lactam-related"/>
</dbReference>
<reference evidence="2 3" key="2">
    <citation type="submission" date="2018-01" db="EMBL/GenBank/DDBJ databases">
        <title>Genomic study of Klebsiella pneumoniae.</title>
        <authorList>
            <person name="Yang Y."/>
            <person name="Bicalho R."/>
        </authorList>
    </citation>
    <scope>NUCLEOTIDE SEQUENCE [LARGE SCALE GENOMIC DNA]</scope>
    <source>
        <strain evidence="2 3">A8</strain>
    </source>
</reference>
<dbReference type="GO" id="GO:0016787">
    <property type="term" value="F:hydrolase activity"/>
    <property type="evidence" value="ECO:0007669"/>
    <property type="project" value="UniProtKB-KW"/>
</dbReference>
<dbReference type="Gene3D" id="3.40.710.10">
    <property type="entry name" value="DD-peptidase/beta-lactamase superfamily"/>
    <property type="match status" value="1"/>
</dbReference>
<feature type="non-terminal residue" evidence="2">
    <location>
        <position position="1"/>
    </location>
</feature>
<name>A0A2N4YP60_KLEVA</name>
<evidence type="ECO:0000259" key="1">
    <source>
        <dbReference type="Pfam" id="PF00144"/>
    </source>
</evidence>
<dbReference type="AlphaFoldDB" id="A0A2N4YP60"/>
<dbReference type="EMBL" id="PIDP01002461">
    <property type="protein sequence ID" value="PLM80867.1"/>
    <property type="molecule type" value="Genomic_DNA"/>
</dbReference>
<dbReference type="Pfam" id="PF00144">
    <property type="entry name" value="Beta-lactamase"/>
    <property type="match status" value="1"/>
</dbReference>
<sequence length="122" mass="13220">PWVMDAFAPAGGVRATIVDMAKYAQALLAGNLAGSEGMHSLFATDDPDSRVGYAWFTTRVRGREIVWHDGQSGGFAAMMAFDRQRQTAVVILSDTAWPVIGPAIKLLLAATPDEQEARNERN</sequence>
<organism evidence="2 3">
    <name type="scientific">Klebsiella variicola</name>
    <dbReference type="NCBI Taxonomy" id="244366"/>
    <lineage>
        <taxon>Bacteria</taxon>
        <taxon>Pseudomonadati</taxon>
        <taxon>Pseudomonadota</taxon>
        <taxon>Gammaproteobacteria</taxon>
        <taxon>Enterobacterales</taxon>
        <taxon>Enterobacteriaceae</taxon>
        <taxon>Klebsiella/Raoultella group</taxon>
        <taxon>Klebsiella</taxon>
        <taxon>Klebsiella pneumoniae complex</taxon>
    </lineage>
</organism>
<comment type="caution">
    <text evidence="2">The sequence shown here is derived from an EMBL/GenBank/DDBJ whole genome shotgun (WGS) entry which is preliminary data.</text>
</comment>
<dbReference type="InterPro" id="IPR012338">
    <property type="entry name" value="Beta-lactam/transpept-like"/>
</dbReference>
<dbReference type="PANTHER" id="PTHR46825">
    <property type="entry name" value="D-ALANYL-D-ALANINE-CARBOXYPEPTIDASE/ENDOPEPTIDASE AMPH"/>
    <property type="match status" value="1"/>
</dbReference>
<accession>A0A2N4YP60</accession>
<reference evidence="2 3" key="1">
    <citation type="submission" date="2017-11" db="EMBL/GenBank/DDBJ databases">
        <authorList>
            <person name="Han C.G."/>
        </authorList>
    </citation>
    <scope>NUCLEOTIDE SEQUENCE [LARGE SCALE GENOMIC DNA]</scope>
    <source>
        <strain evidence="2 3">A8</strain>
    </source>
</reference>
<dbReference type="SUPFAM" id="SSF56601">
    <property type="entry name" value="beta-lactamase/transpeptidase-like"/>
    <property type="match status" value="1"/>
</dbReference>
<proteinExistence type="predicted"/>
<feature type="domain" description="Beta-lactamase-related" evidence="1">
    <location>
        <begin position="8"/>
        <end position="95"/>
    </location>
</feature>
<evidence type="ECO:0000313" key="3">
    <source>
        <dbReference type="Proteomes" id="UP000234412"/>
    </source>
</evidence>
<evidence type="ECO:0000313" key="2">
    <source>
        <dbReference type="EMBL" id="PLM80867.1"/>
    </source>
</evidence>
<protein>
    <submittedName>
        <fullName evidence="2">Serine hydrolase</fullName>
    </submittedName>
</protein>
<dbReference type="PANTHER" id="PTHR46825:SF9">
    <property type="entry name" value="BETA-LACTAMASE-RELATED DOMAIN-CONTAINING PROTEIN"/>
    <property type="match status" value="1"/>
</dbReference>
<keyword evidence="2" id="KW-0378">Hydrolase</keyword>
<dbReference type="InterPro" id="IPR050491">
    <property type="entry name" value="AmpC-like"/>
</dbReference>
<gene>
    <name evidence="2" type="ORF">CWN47_36605</name>
</gene>
<dbReference type="Proteomes" id="UP000234412">
    <property type="component" value="Unassembled WGS sequence"/>
</dbReference>